<feature type="signal peptide" evidence="2">
    <location>
        <begin position="1"/>
        <end position="26"/>
    </location>
</feature>
<accession>A0A0U3IS29</accession>
<gene>
    <name evidence="3" type="ORF">AT705_24570</name>
</gene>
<dbReference type="Proteomes" id="UP000069015">
    <property type="component" value="Plasmid pMBL6842"/>
</dbReference>
<proteinExistence type="predicted"/>
<feature type="coiled-coil region" evidence="1">
    <location>
        <begin position="122"/>
        <end position="149"/>
    </location>
</feature>
<organism evidence="3 4">
    <name type="scientific">Pseudoalteromonas rubra</name>
    <dbReference type="NCBI Taxonomy" id="43658"/>
    <lineage>
        <taxon>Bacteria</taxon>
        <taxon>Pseudomonadati</taxon>
        <taxon>Pseudomonadota</taxon>
        <taxon>Gammaproteobacteria</taxon>
        <taxon>Alteromonadales</taxon>
        <taxon>Pseudoalteromonadaceae</taxon>
        <taxon>Pseudoalteromonas</taxon>
    </lineage>
</organism>
<dbReference type="AlphaFoldDB" id="A0A0U3IS29"/>
<dbReference type="Pfam" id="PF06122">
    <property type="entry name" value="TraH"/>
    <property type="match status" value="1"/>
</dbReference>
<evidence type="ECO:0000256" key="2">
    <source>
        <dbReference type="SAM" id="SignalP"/>
    </source>
</evidence>
<keyword evidence="1" id="KW-0175">Coiled coil</keyword>
<keyword evidence="2" id="KW-0732">Signal</keyword>
<evidence type="ECO:0000256" key="1">
    <source>
        <dbReference type="SAM" id="Coils"/>
    </source>
</evidence>
<name>A0A0U3IS29_9GAMM</name>
<dbReference type="RefSeq" id="WP_058798975.1">
    <property type="nucleotide sequence ID" value="NZ_CP013613.1"/>
</dbReference>
<feature type="chain" id="PRO_5006840134" description="Conjugal transfer protein TraH" evidence="2">
    <location>
        <begin position="27"/>
        <end position="459"/>
    </location>
</feature>
<evidence type="ECO:0008006" key="5">
    <source>
        <dbReference type="Google" id="ProtNLM"/>
    </source>
</evidence>
<evidence type="ECO:0000313" key="4">
    <source>
        <dbReference type="Proteomes" id="UP000069015"/>
    </source>
</evidence>
<reference evidence="3 4" key="1">
    <citation type="submission" date="2015-12" db="EMBL/GenBank/DDBJ databases">
        <title>Complete genome sequence of Pseudoalteromonas rubra SCSIO 6842, harboring a conjugative plasmid.</title>
        <authorList>
            <person name="Li B."/>
            <person name="Wang X."/>
        </authorList>
    </citation>
    <scope>NUCLEOTIDE SEQUENCE [LARGE SCALE GENOMIC DNA]</scope>
    <source>
        <strain evidence="3 4">SCSIO 6842</strain>
        <plasmid evidence="4">Plasmid pMBL6842</plasmid>
    </source>
</reference>
<dbReference type="EMBL" id="CP013613">
    <property type="protein sequence ID" value="ALU46140.1"/>
    <property type="molecule type" value="Genomic_DNA"/>
</dbReference>
<geneLocation type="plasmid" evidence="3 4">
    <name>pMBL6842</name>
</geneLocation>
<dbReference type="KEGG" id="prr:AT705_24570"/>
<evidence type="ECO:0000313" key="3">
    <source>
        <dbReference type="EMBL" id="ALU46140.1"/>
    </source>
</evidence>
<dbReference type="InterPro" id="IPR010927">
    <property type="entry name" value="T4SS_TraH"/>
</dbReference>
<protein>
    <recommendedName>
        <fullName evidence="5">Conjugal transfer protein TraH</fullName>
    </recommendedName>
</protein>
<keyword evidence="3" id="KW-0614">Plasmid</keyword>
<sequence length="459" mass="49987">MTGFAQHHIALAVAAAALCVTLEARAGMKELFDSYQNDLGGYHVQTRNGNTWGAGQFSARWQQPNVDILSVQGPSMSAGCGGLDIFGGSFGLISGDELVQVGRAVAQGAASYFFKIAIANICSTCASEMENLQDKIRKLNDLARDACQKTENLLTEKIGPAEDQLLFKKDLVGGAIASANGTITSWSTGLLGDQNINEEKDLASVKEATEGNSVAAHVDKNTGIHSPFIKAIHNFSGNNKEASIAALMTFMGAKIVVTNSADGQPTISTLPAINYEEFILGGDDAKLSVYKCRNYSSDPQCLNVDELENTLPKVLYYARDQIIGDTGIFNALSTQGTLSEEARRIKEAFNVPFTPYLVESTRYNLDLNDFGELAALKVTQTFNEELYKNIKEIYLRAGAVNGSTYEQGAQFRNDYDEAFVRFTKDYQTVRDRISKRLAKTADAIRLNLNLIALQKMDKG</sequence>